<feature type="region of interest" description="Disordered" evidence="1">
    <location>
        <begin position="130"/>
        <end position="154"/>
    </location>
</feature>
<keyword evidence="4" id="KW-1185">Reference proteome</keyword>
<dbReference type="EMBL" id="SRPY01001023">
    <property type="protein sequence ID" value="KAG5915119.1"/>
    <property type="molecule type" value="Genomic_DNA"/>
</dbReference>
<keyword evidence="2" id="KW-0472">Membrane</keyword>
<name>A0A8K0NI07_9HYPO</name>
<keyword evidence="2" id="KW-0812">Transmembrane</keyword>
<sequence length="357" mass="38588">MFTSYSDSDEMHVQEVSQDAPKGVNRPSPMPTRSSIDYELRRQYSMRSAQWRASPSDLDTNKEVVASQPMDSGDRSSNQSTRTSTRQVVSPIPTMAALSPTTMWRPDTGHVMPESPGIVSVVGKHTSETFAEDEDANRDRGDAQSMLPSSPNEKRKIMGMKKNLFWAIITALAVVVIIATIAGVLGSLLASKRNTGASSPPVINGTHPTSGTPTHSSAVKSTSATPTPTPTPTTPDADKMEFLHNQTWSRTDMAAFQGFARPNFGGVASRIFVGDGTKDFAVNFPFDVHSFAWVPNFRHCCVNLCHNATETGRTALICGQTPRMEPVTLQAVSRAVMWCDDGQKGGSPKDRGCGPVV</sequence>
<evidence type="ECO:0000256" key="2">
    <source>
        <dbReference type="SAM" id="Phobius"/>
    </source>
</evidence>
<comment type="caution">
    <text evidence="3">The sequence shown here is derived from an EMBL/GenBank/DDBJ whole genome shotgun (WGS) entry which is preliminary data.</text>
</comment>
<feature type="compositionally biased region" description="Low complexity" evidence="1">
    <location>
        <begin position="205"/>
        <end position="217"/>
    </location>
</feature>
<organism evidence="3 4">
    <name type="scientific">Claviceps africana</name>
    <dbReference type="NCBI Taxonomy" id="83212"/>
    <lineage>
        <taxon>Eukaryota</taxon>
        <taxon>Fungi</taxon>
        <taxon>Dikarya</taxon>
        <taxon>Ascomycota</taxon>
        <taxon>Pezizomycotina</taxon>
        <taxon>Sordariomycetes</taxon>
        <taxon>Hypocreomycetidae</taxon>
        <taxon>Hypocreales</taxon>
        <taxon>Clavicipitaceae</taxon>
        <taxon>Claviceps</taxon>
    </lineage>
</organism>
<feature type="compositionally biased region" description="Low complexity" evidence="1">
    <location>
        <begin position="75"/>
        <end position="87"/>
    </location>
</feature>
<reference evidence="3" key="1">
    <citation type="journal article" date="2020" name="bioRxiv">
        <title>Whole genome comparisons of ergot fungi reveals the divergence and evolution of species within the genus Claviceps are the result of varying mechanisms driving genome evolution and host range expansion.</title>
        <authorList>
            <person name="Wyka S.A."/>
            <person name="Mondo S.J."/>
            <person name="Liu M."/>
            <person name="Dettman J."/>
            <person name="Nalam V."/>
            <person name="Broders K.D."/>
        </authorList>
    </citation>
    <scope>NUCLEOTIDE SEQUENCE</scope>
    <source>
        <strain evidence="3">CCC 489</strain>
    </source>
</reference>
<dbReference type="OrthoDB" id="5226655at2759"/>
<evidence type="ECO:0000256" key="1">
    <source>
        <dbReference type="SAM" id="MobiDB-lite"/>
    </source>
</evidence>
<accession>A0A8K0NI07</accession>
<feature type="region of interest" description="Disordered" evidence="1">
    <location>
        <begin position="195"/>
        <end position="238"/>
    </location>
</feature>
<dbReference type="Proteomes" id="UP000811619">
    <property type="component" value="Unassembled WGS sequence"/>
</dbReference>
<proteinExistence type="predicted"/>
<protein>
    <submittedName>
        <fullName evidence="3">Uncharacterized protein</fullName>
    </submittedName>
</protein>
<feature type="region of interest" description="Disordered" evidence="1">
    <location>
        <begin position="1"/>
        <end position="88"/>
    </location>
</feature>
<feature type="transmembrane region" description="Helical" evidence="2">
    <location>
        <begin position="164"/>
        <end position="190"/>
    </location>
</feature>
<gene>
    <name evidence="3" type="ORF">E4U42_000147</name>
</gene>
<evidence type="ECO:0000313" key="3">
    <source>
        <dbReference type="EMBL" id="KAG5915119.1"/>
    </source>
</evidence>
<keyword evidence="2" id="KW-1133">Transmembrane helix</keyword>
<dbReference type="AlphaFoldDB" id="A0A8K0NI07"/>
<evidence type="ECO:0000313" key="4">
    <source>
        <dbReference type="Proteomes" id="UP000811619"/>
    </source>
</evidence>